<gene>
    <name evidence="1" type="ORF">S12H4_07527</name>
</gene>
<accession>X1RAJ4</accession>
<dbReference type="AlphaFoldDB" id="X1RAJ4"/>
<dbReference type="EMBL" id="BARW01002788">
    <property type="protein sequence ID" value="GAI60175.1"/>
    <property type="molecule type" value="Genomic_DNA"/>
</dbReference>
<sequence>RITTFSINDATGAIIGIIDTQTVSYWEGGGLHGWARSGFMCLGPNNHIVVVFGYPGSSYTTKQPLKIVRT</sequence>
<evidence type="ECO:0000313" key="1">
    <source>
        <dbReference type="EMBL" id="GAI60175.1"/>
    </source>
</evidence>
<reference evidence="1" key="1">
    <citation type="journal article" date="2014" name="Front. Microbiol.">
        <title>High frequency of phylogenetically diverse reductive dehalogenase-homologous genes in deep subseafloor sedimentary metagenomes.</title>
        <authorList>
            <person name="Kawai M."/>
            <person name="Futagami T."/>
            <person name="Toyoda A."/>
            <person name="Takaki Y."/>
            <person name="Nishi S."/>
            <person name="Hori S."/>
            <person name="Arai W."/>
            <person name="Tsubouchi T."/>
            <person name="Morono Y."/>
            <person name="Uchiyama I."/>
            <person name="Ito T."/>
            <person name="Fujiyama A."/>
            <person name="Inagaki F."/>
            <person name="Takami H."/>
        </authorList>
    </citation>
    <scope>NUCLEOTIDE SEQUENCE</scope>
    <source>
        <strain evidence="1">Expedition CK06-06</strain>
    </source>
</reference>
<name>X1RAJ4_9ZZZZ</name>
<feature type="non-terminal residue" evidence="1">
    <location>
        <position position="1"/>
    </location>
</feature>
<proteinExistence type="predicted"/>
<comment type="caution">
    <text evidence="1">The sequence shown here is derived from an EMBL/GenBank/DDBJ whole genome shotgun (WGS) entry which is preliminary data.</text>
</comment>
<organism evidence="1">
    <name type="scientific">marine sediment metagenome</name>
    <dbReference type="NCBI Taxonomy" id="412755"/>
    <lineage>
        <taxon>unclassified sequences</taxon>
        <taxon>metagenomes</taxon>
        <taxon>ecological metagenomes</taxon>
    </lineage>
</organism>
<protein>
    <submittedName>
        <fullName evidence="1">Uncharacterized protein</fullName>
    </submittedName>
</protein>